<dbReference type="SUPFAM" id="SSF52540">
    <property type="entry name" value="P-loop containing nucleoside triphosphate hydrolases"/>
    <property type="match status" value="1"/>
</dbReference>
<dbReference type="InterPro" id="IPR029787">
    <property type="entry name" value="Nucleotide_cyclase"/>
</dbReference>
<dbReference type="SUPFAM" id="SSF48452">
    <property type="entry name" value="TPR-like"/>
    <property type="match status" value="1"/>
</dbReference>
<dbReference type="InterPro" id="IPR016032">
    <property type="entry name" value="Sig_transdc_resp-reg_C-effctor"/>
</dbReference>
<dbReference type="InterPro" id="IPR011990">
    <property type="entry name" value="TPR-like_helical_dom_sf"/>
</dbReference>
<name>A0A291HN17_9GAMM</name>
<dbReference type="InterPro" id="IPR051677">
    <property type="entry name" value="AfsR-DnrI-RedD_regulator"/>
</dbReference>
<dbReference type="PANTHER" id="PTHR35807">
    <property type="entry name" value="TRANSCRIPTIONAL REGULATOR REDD-RELATED"/>
    <property type="match status" value="1"/>
</dbReference>
<proteinExistence type="predicted"/>
<organism evidence="2 3">
    <name type="scientific">Zobellella denitrificans</name>
    <dbReference type="NCBI Taxonomy" id="347534"/>
    <lineage>
        <taxon>Bacteria</taxon>
        <taxon>Pseudomonadati</taxon>
        <taxon>Pseudomonadota</taxon>
        <taxon>Gammaproteobacteria</taxon>
        <taxon>Aeromonadales</taxon>
        <taxon>Aeromonadaceae</taxon>
        <taxon>Zobellella</taxon>
    </lineage>
</organism>
<dbReference type="Pfam" id="PF03704">
    <property type="entry name" value="BTAD"/>
    <property type="match status" value="1"/>
</dbReference>
<evidence type="ECO:0000313" key="3">
    <source>
        <dbReference type="Proteomes" id="UP000217763"/>
    </source>
</evidence>
<evidence type="ECO:0000313" key="2">
    <source>
        <dbReference type="EMBL" id="ATG73535.1"/>
    </source>
</evidence>
<dbReference type="InterPro" id="IPR041664">
    <property type="entry name" value="AAA_16"/>
</dbReference>
<dbReference type="SUPFAM" id="SSF46894">
    <property type="entry name" value="C-terminal effector domain of the bipartite response regulators"/>
    <property type="match status" value="1"/>
</dbReference>
<dbReference type="GO" id="GO:0003677">
    <property type="term" value="F:DNA binding"/>
    <property type="evidence" value="ECO:0007669"/>
    <property type="project" value="InterPro"/>
</dbReference>
<sequence length="794" mass="88526">MPAPSSDFCDILLLGTTSIRVGRQELPFPKRYRKALGLLGFLASERDKPHSRDYLAALFWPELDESAARSNLRQVLSNLNQTLGGADRPSPLQSCRHSIGFRSELVAGLDLATLEHPLPACDSCHADECRLLADLAVRLTPHILSGDFLPAYNLPGCDEFELWLAHKREQLRMQQLLLLQRLITCSQCSGADEQALDYAHLLMKIDPDNEMHLRQVMEMHAAAGHPGAALKLFESFSRRLRRELDVAPEAATLALRDKLLNGMAPRVSLMAPSPFPVIQKVSLVVVLRVQWFSLSQDPEEASQRLYDLDQMTRALLGKKMGAFHLNSAGKGAFFYFGWPNAIVDAAWLAWSAALRLSTWARACQDARVKIGIHCGRLFSSLDNTIPDLLGEITEETARVCHNAQYNQPLVSDKVQQLLAYRGRLHKLQDRRRQSDGTVQALYYQAEENQAATAPASPLQGRDPQLEKLTEIRQDTGPGMVAILAGAGMGKTALVAQWLARQPMQGDTLHRLCCQPDLQPAPLETLFHFLTSHPPSARVGAISSSGRHLYDYEQWISDLDAVNIRDDGQKHRLFSRLVPLLGPLRPSHATLYWLEDVHWCDTLTLEFFIHLARHARPAPFLLVTGHQLPTTMAWPGHCLNLPPLPLSAGQALLQRWLPETASAEHRQQCFHLSGGIPLVLKLLAEHQGTQQIPDALIALFSPDIDRQGRHRELALILAVAGTDTPHEELAALMPEKTTREEIAEAMAAMVESGLLHRVTGTRVRFAHPLIPRILEELNAPSRIRRIRQALMQAVC</sequence>
<protein>
    <recommendedName>
        <fullName evidence="1">Bacterial transcriptional activator domain-containing protein</fullName>
    </recommendedName>
</protein>
<dbReference type="InterPro" id="IPR027417">
    <property type="entry name" value="P-loop_NTPase"/>
</dbReference>
<dbReference type="InterPro" id="IPR005158">
    <property type="entry name" value="BTAD"/>
</dbReference>
<reference evidence="3" key="1">
    <citation type="submission" date="2015-09" db="EMBL/GenBank/DDBJ databases">
        <authorList>
            <person name="Shao Z."/>
            <person name="Wang L."/>
        </authorList>
    </citation>
    <scope>NUCLEOTIDE SEQUENCE [LARGE SCALE GENOMIC DNA]</scope>
    <source>
        <strain evidence="3">F13-1</strain>
    </source>
</reference>
<dbReference type="Gene3D" id="1.10.10.10">
    <property type="entry name" value="Winged helix-like DNA-binding domain superfamily/Winged helix DNA-binding domain"/>
    <property type="match status" value="1"/>
</dbReference>
<dbReference type="Pfam" id="PF13191">
    <property type="entry name" value="AAA_16"/>
    <property type="match status" value="1"/>
</dbReference>
<dbReference type="SUPFAM" id="SSF55073">
    <property type="entry name" value="Nucleotide cyclase"/>
    <property type="match status" value="1"/>
</dbReference>
<dbReference type="GO" id="GO:0006355">
    <property type="term" value="P:regulation of DNA-templated transcription"/>
    <property type="evidence" value="ECO:0007669"/>
    <property type="project" value="InterPro"/>
</dbReference>
<dbReference type="Gene3D" id="3.30.70.1230">
    <property type="entry name" value="Nucleotide cyclase"/>
    <property type="match status" value="1"/>
</dbReference>
<feature type="domain" description="Bacterial transcriptional activator" evidence="1">
    <location>
        <begin position="124"/>
        <end position="260"/>
    </location>
</feature>
<evidence type="ECO:0000259" key="1">
    <source>
        <dbReference type="SMART" id="SM01043"/>
    </source>
</evidence>
<dbReference type="AlphaFoldDB" id="A0A291HN17"/>
<dbReference type="InterPro" id="IPR036388">
    <property type="entry name" value="WH-like_DNA-bd_sf"/>
</dbReference>
<gene>
    <name evidence="2" type="ORF">AN401_06400</name>
</gene>
<dbReference type="Proteomes" id="UP000217763">
    <property type="component" value="Chromosome"/>
</dbReference>
<keyword evidence="3" id="KW-1185">Reference proteome</keyword>
<dbReference type="KEGG" id="zdf:AN401_06400"/>
<dbReference type="SMART" id="SM01043">
    <property type="entry name" value="BTAD"/>
    <property type="match status" value="1"/>
</dbReference>
<dbReference type="Gene3D" id="1.25.40.10">
    <property type="entry name" value="Tetratricopeptide repeat domain"/>
    <property type="match status" value="1"/>
</dbReference>
<dbReference type="EMBL" id="CP012621">
    <property type="protein sequence ID" value="ATG73535.1"/>
    <property type="molecule type" value="Genomic_DNA"/>
</dbReference>
<accession>A0A291HN17</accession>